<name>A0ABX6GU56_9GAMM</name>
<evidence type="ECO:0000313" key="2">
    <source>
        <dbReference type="Proteomes" id="UP000430368"/>
    </source>
</evidence>
<organism evidence="1 2">
    <name type="scientific">Serratia rhizosphaerae</name>
    <dbReference type="NCBI Taxonomy" id="2597702"/>
    <lineage>
        <taxon>Bacteria</taxon>
        <taxon>Pseudomonadati</taxon>
        <taxon>Pseudomonadota</taxon>
        <taxon>Gammaproteobacteria</taxon>
        <taxon>Enterobacterales</taxon>
        <taxon>Yersiniaceae</taxon>
        <taxon>Serratia</taxon>
    </lineage>
</organism>
<sequence length="71" mass="8317">MASKRRLRRKQCEGKRRHKDFGCAMKEIRLLHQRHGHQGQLQPYRCPFCGMFHVGHTPGRNGIGSGYRGNW</sequence>
<dbReference type="EMBL" id="CP041764">
    <property type="protein sequence ID" value="QHA89797.1"/>
    <property type="molecule type" value="Genomic_DNA"/>
</dbReference>
<proteinExistence type="predicted"/>
<dbReference type="Proteomes" id="UP000430368">
    <property type="component" value="Chromosome"/>
</dbReference>
<evidence type="ECO:0000313" key="1">
    <source>
        <dbReference type="EMBL" id="QHA89797.1"/>
    </source>
</evidence>
<gene>
    <name evidence="1" type="ORF">FO014_01375</name>
</gene>
<reference evidence="1 2" key="1">
    <citation type="submission" date="2019-07" db="EMBL/GenBank/DDBJ databases">
        <title>Serratia dokdonensis sp. nov., an elicitor of systemic resistance in Nicotiana Tabacum.</title>
        <authorList>
            <person name="Son J.-S."/>
            <person name="Hwang Y.-J."/>
            <person name="Lee S.-Y."/>
            <person name="Ghim S.-Y."/>
        </authorList>
    </citation>
    <scope>NUCLEOTIDE SEQUENCE [LARGE SCALE GENOMIC DNA]</scope>
    <source>
        <strain evidence="1 2">KUDC3025</strain>
    </source>
</reference>
<protein>
    <submittedName>
        <fullName evidence="1">Uncharacterized protein</fullName>
    </submittedName>
</protein>
<keyword evidence="2" id="KW-1185">Reference proteome</keyword>
<accession>A0ABX6GU56</accession>